<comment type="subcellular location">
    <subcellularLocation>
        <location evidence="1 6">Secreted</location>
        <location evidence="1 6">Cell wall</location>
    </subcellularLocation>
</comment>
<dbReference type="OrthoDB" id="4225815at2759"/>
<organism evidence="7 8">
    <name type="scientific">Pholiota conissans</name>
    <dbReference type="NCBI Taxonomy" id="109636"/>
    <lineage>
        <taxon>Eukaryota</taxon>
        <taxon>Fungi</taxon>
        <taxon>Dikarya</taxon>
        <taxon>Basidiomycota</taxon>
        <taxon>Agaricomycotina</taxon>
        <taxon>Agaricomycetes</taxon>
        <taxon>Agaricomycetidae</taxon>
        <taxon>Agaricales</taxon>
        <taxon>Agaricineae</taxon>
        <taxon>Strophariaceae</taxon>
        <taxon>Pholiota</taxon>
    </lineage>
</organism>
<evidence type="ECO:0000313" key="8">
    <source>
        <dbReference type="Proteomes" id="UP000807469"/>
    </source>
</evidence>
<accession>A0A9P6CSY9</accession>
<evidence type="ECO:0000256" key="2">
    <source>
        <dbReference type="ARBA" id="ARBA00010446"/>
    </source>
</evidence>
<proteinExistence type="inferred from homology"/>
<dbReference type="GO" id="GO:0009277">
    <property type="term" value="C:fungal-type cell wall"/>
    <property type="evidence" value="ECO:0007669"/>
    <property type="project" value="InterPro"/>
</dbReference>
<reference evidence="7" key="1">
    <citation type="submission" date="2020-11" db="EMBL/GenBank/DDBJ databases">
        <authorList>
            <consortium name="DOE Joint Genome Institute"/>
            <person name="Ahrendt S."/>
            <person name="Riley R."/>
            <person name="Andreopoulos W."/>
            <person name="Labutti K."/>
            <person name="Pangilinan J."/>
            <person name="Ruiz-Duenas F.J."/>
            <person name="Barrasa J.M."/>
            <person name="Sanchez-Garcia M."/>
            <person name="Camarero S."/>
            <person name="Miyauchi S."/>
            <person name="Serrano A."/>
            <person name="Linde D."/>
            <person name="Babiker R."/>
            <person name="Drula E."/>
            <person name="Ayuso-Fernandez I."/>
            <person name="Pacheco R."/>
            <person name="Padilla G."/>
            <person name="Ferreira P."/>
            <person name="Barriuso J."/>
            <person name="Kellner H."/>
            <person name="Castanera R."/>
            <person name="Alfaro M."/>
            <person name="Ramirez L."/>
            <person name="Pisabarro A.G."/>
            <person name="Kuo A."/>
            <person name="Tritt A."/>
            <person name="Lipzen A."/>
            <person name="He G."/>
            <person name="Yan M."/>
            <person name="Ng V."/>
            <person name="Cullen D."/>
            <person name="Martin F."/>
            <person name="Rosso M.-N."/>
            <person name="Henrissat B."/>
            <person name="Hibbett D."/>
            <person name="Martinez A.T."/>
            <person name="Grigoriev I.V."/>
        </authorList>
    </citation>
    <scope>NUCLEOTIDE SEQUENCE</scope>
    <source>
        <strain evidence="7">CIRM-BRFM 674</strain>
    </source>
</reference>
<dbReference type="InterPro" id="IPR001338">
    <property type="entry name" value="Class_I_Hydrophobin"/>
</dbReference>
<dbReference type="CDD" id="cd23507">
    <property type="entry name" value="hydrophobin_I"/>
    <property type="match status" value="1"/>
</dbReference>
<keyword evidence="6" id="KW-0732">Signal</keyword>
<keyword evidence="3 6" id="KW-0134">Cell wall</keyword>
<keyword evidence="4 6" id="KW-0964">Secreted</keyword>
<evidence type="ECO:0000256" key="6">
    <source>
        <dbReference type="RuleBase" id="RU365009"/>
    </source>
</evidence>
<sequence length="125" mass="12810">MFSRVHALFFFLATLSVLAAATTVTVTVTAAQPTITAGAPANQCNTGSLNCCDSLERSDGTLVGILLGLLGVVIQGVEVLVGITCSPIDILGIGQNSCNEQPVCCENDTFNGIIAIGCVPININL</sequence>
<evidence type="ECO:0000256" key="5">
    <source>
        <dbReference type="ARBA" id="ARBA00023157"/>
    </source>
</evidence>
<dbReference type="AlphaFoldDB" id="A0A9P6CSY9"/>
<keyword evidence="5 6" id="KW-1015">Disulfide bond</keyword>
<dbReference type="SMART" id="SM00075">
    <property type="entry name" value="HYDRO"/>
    <property type="match status" value="1"/>
</dbReference>
<gene>
    <name evidence="7" type="ORF">BDN70DRAFT_879570</name>
</gene>
<evidence type="ECO:0000256" key="1">
    <source>
        <dbReference type="ARBA" id="ARBA00004191"/>
    </source>
</evidence>
<evidence type="ECO:0000256" key="3">
    <source>
        <dbReference type="ARBA" id="ARBA00022512"/>
    </source>
</evidence>
<keyword evidence="8" id="KW-1185">Reference proteome</keyword>
<feature type="chain" id="PRO_5040542627" description="Hydrophobin" evidence="6">
    <location>
        <begin position="22"/>
        <end position="125"/>
    </location>
</feature>
<dbReference type="EMBL" id="MU155227">
    <property type="protein sequence ID" value="KAF9478761.1"/>
    <property type="molecule type" value="Genomic_DNA"/>
</dbReference>
<evidence type="ECO:0000256" key="4">
    <source>
        <dbReference type="ARBA" id="ARBA00022525"/>
    </source>
</evidence>
<dbReference type="GO" id="GO:0005199">
    <property type="term" value="F:structural constituent of cell wall"/>
    <property type="evidence" value="ECO:0007669"/>
    <property type="project" value="InterPro"/>
</dbReference>
<dbReference type="Proteomes" id="UP000807469">
    <property type="component" value="Unassembled WGS sequence"/>
</dbReference>
<name>A0A9P6CSY9_9AGAR</name>
<protein>
    <recommendedName>
        <fullName evidence="6">Hydrophobin</fullName>
    </recommendedName>
</protein>
<comment type="similarity">
    <text evidence="2 6">Belongs to the fungal hydrophobin family.</text>
</comment>
<evidence type="ECO:0000313" key="7">
    <source>
        <dbReference type="EMBL" id="KAF9478761.1"/>
    </source>
</evidence>
<feature type="signal peptide" evidence="6">
    <location>
        <begin position="1"/>
        <end position="21"/>
    </location>
</feature>
<comment type="caution">
    <text evidence="7">The sequence shown here is derived from an EMBL/GenBank/DDBJ whole genome shotgun (WGS) entry which is preliminary data.</text>
</comment>
<dbReference type="Pfam" id="PF01185">
    <property type="entry name" value="Hydrophobin"/>
    <property type="match status" value="1"/>
</dbReference>